<dbReference type="PROSITE" id="PS51094">
    <property type="entry name" value="PTS_EIIA_TYPE_2"/>
    <property type="match status" value="1"/>
</dbReference>
<protein>
    <recommendedName>
        <fullName evidence="1">PTS EIIA type-2 domain-containing protein</fullName>
    </recommendedName>
</protein>
<dbReference type="EMBL" id="CP027768">
    <property type="protein sequence ID" value="AYW50870.1"/>
    <property type="molecule type" value="Genomic_DNA"/>
</dbReference>
<dbReference type="Proteomes" id="UP000280475">
    <property type="component" value="Chromosome"/>
</dbReference>
<dbReference type="InterPro" id="IPR016152">
    <property type="entry name" value="PTrfase/Anion_transptr"/>
</dbReference>
<dbReference type="InterPro" id="IPR002178">
    <property type="entry name" value="PTS_EIIA_type-2_dom"/>
</dbReference>
<dbReference type="RefSeq" id="WP_103892450.1">
    <property type="nucleotide sequence ID" value="NZ_BSYF01000017.1"/>
</dbReference>
<evidence type="ECO:0000313" key="2">
    <source>
        <dbReference type="EMBL" id="AYW50870.1"/>
    </source>
</evidence>
<dbReference type="PANTHER" id="PTHR47738">
    <property type="entry name" value="PTS SYSTEM FRUCTOSE-LIKE EIIA COMPONENT-RELATED"/>
    <property type="match status" value="1"/>
</dbReference>
<name>A0A3G5FKK4_TETHA</name>
<accession>A0A3G5FKK4</accession>
<proteinExistence type="predicted"/>
<dbReference type="AlphaFoldDB" id="A0A3G5FKK4"/>
<dbReference type="Gene3D" id="3.40.930.10">
    <property type="entry name" value="Mannitol-specific EII, Chain A"/>
    <property type="match status" value="1"/>
</dbReference>
<reference evidence="2 3" key="1">
    <citation type="journal article" date="2012" name="Int. J. Syst. Evol. Microbiol.">
        <title>Characterization of Tetragenococcus strains from sugar thick juice reveals a novel species, Tetragenococcus osmophilus sp. nov., and divides Tetragenococcus halophilus into two subspecies, T. halophilus subsp. halophilus subsp. nov. and T. halophilus subsp. flandriensis subsp. nov.</title>
        <authorList>
            <person name="Juste A."/>
            <person name="Van Trappen S."/>
            <person name="Verreth C."/>
            <person name="Cleenwerck I."/>
            <person name="De Vos P."/>
            <person name="Lievens B."/>
            <person name="Willems K.A."/>
        </authorList>
    </citation>
    <scope>NUCLEOTIDE SEQUENCE [LARGE SCALE GENOMIC DNA]</scope>
    <source>
        <strain evidence="2 3">LMG 26042</strain>
    </source>
</reference>
<dbReference type="Pfam" id="PF00359">
    <property type="entry name" value="PTS_EIIA_2"/>
    <property type="match status" value="1"/>
</dbReference>
<dbReference type="PANTHER" id="PTHR47738:SF3">
    <property type="entry name" value="PHOSPHOTRANSFERASE SYSTEM MANNITOL_FRUCTOSE-SPECIFIC IIA DOMAIN CONTAINING PROTEIN"/>
    <property type="match status" value="1"/>
</dbReference>
<sequence length="159" mass="18406">MNRKENRMDTLNNYINKDLLFLDLEVNSQEDLLRYMAKELNRRENVNEEFIKKVIEREKEFPTGLQIEEIGVAIPHSDIEYVNEPAVALAVLKNPINFYSMEDGKKIIPINVVFMLAVDDGNKQLKLLQEIMGLIQSKETLKNIIEADTKEEILELIAS</sequence>
<dbReference type="InterPro" id="IPR051541">
    <property type="entry name" value="PTS_SugarTrans_NitroReg"/>
</dbReference>
<gene>
    <name evidence="2" type="ORF">C7H83_10520</name>
</gene>
<organism evidence="2 3">
    <name type="scientific">Tetragenococcus halophilus</name>
    <name type="common">Pediococcus halophilus</name>
    <dbReference type="NCBI Taxonomy" id="51669"/>
    <lineage>
        <taxon>Bacteria</taxon>
        <taxon>Bacillati</taxon>
        <taxon>Bacillota</taxon>
        <taxon>Bacilli</taxon>
        <taxon>Lactobacillales</taxon>
        <taxon>Enterococcaceae</taxon>
        <taxon>Tetragenococcus</taxon>
    </lineage>
</organism>
<evidence type="ECO:0000313" key="3">
    <source>
        <dbReference type="Proteomes" id="UP000280475"/>
    </source>
</evidence>
<dbReference type="CDD" id="cd00211">
    <property type="entry name" value="PTS_IIA_fru"/>
    <property type="match status" value="1"/>
</dbReference>
<feature type="domain" description="PTS EIIA type-2" evidence="1">
    <location>
        <begin position="13"/>
        <end position="159"/>
    </location>
</feature>
<evidence type="ECO:0000259" key="1">
    <source>
        <dbReference type="PROSITE" id="PS51094"/>
    </source>
</evidence>
<dbReference type="SUPFAM" id="SSF55804">
    <property type="entry name" value="Phoshotransferase/anion transport protein"/>
    <property type="match status" value="1"/>
</dbReference>